<dbReference type="NCBIfam" id="NF001109">
    <property type="entry name" value="PRK00136.1"/>
    <property type="match status" value="1"/>
</dbReference>
<dbReference type="STRING" id="1850254.LPB137_04585"/>
<comment type="similarity">
    <text evidence="1 6">Belongs to the universal ribosomal protein uS8 family.</text>
</comment>
<evidence type="ECO:0000256" key="5">
    <source>
        <dbReference type="ARBA" id="ARBA00046740"/>
    </source>
</evidence>
<dbReference type="GO" id="GO:0006412">
    <property type="term" value="P:translation"/>
    <property type="evidence" value="ECO:0007669"/>
    <property type="project" value="UniProtKB-UniRule"/>
</dbReference>
<dbReference type="InterPro" id="IPR000630">
    <property type="entry name" value="Ribosomal_uS8"/>
</dbReference>
<reference evidence="7 8" key="1">
    <citation type="submission" date="2017-01" db="EMBL/GenBank/DDBJ databases">
        <title>Genome sequencing of Arcobacter sp. LPB0137.</title>
        <authorList>
            <person name="Lee G.-W."/>
            <person name="Yi H."/>
        </authorList>
    </citation>
    <scope>NUCLEOTIDE SEQUENCE [LARGE SCALE GENOMIC DNA]</scope>
    <source>
        <strain evidence="7 8">LPB0137</strain>
    </source>
</reference>
<organism evidence="7 8">
    <name type="scientific">Poseidonibacter parvus</name>
    <dbReference type="NCBI Taxonomy" id="1850254"/>
    <lineage>
        <taxon>Bacteria</taxon>
        <taxon>Pseudomonadati</taxon>
        <taxon>Campylobacterota</taxon>
        <taxon>Epsilonproteobacteria</taxon>
        <taxon>Campylobacterales</taxon>
        <taxon>Arcobacteraceae</taxon>
        <taxon>Poseidonibacter</taxon>
    </lineage>
</organism>
<dbReference type="AlphaFoldDB" id="A0A1P8KKT9"/>
<keyword evidence="6" id="KW-0699">rRNA-binding</keyword>
<protein>
    <recommendedName>
        <fullName evidence="4 6">Small ribosomal subunit protein uS8</fullName>
    </recommendedName>
</protein>
<gene>
    <name evidence="6" type="primary">rpsH</name>
    <name evidence="7" type="ORF">LPB137_04585</name>
</gene>
<evidence type="ECO:0000256" key="1">
    <source>
        <dbReference type="ARBA" id="ARBA00006471"/>
    </source>
</evidence>
<dbReference type="GO" id="GO:0005737">
    <property type="term" value="C:cytoplasm"/>
    <property type="evidence" value="ECO:0007669"/>
    <property type="project" value="UniProtKB-ARBA"/>
</dbReference>
<keyword evidence="8" id="KW-1185">Reference proteome</keyword>
<dbReference type="GO" id="GO:0019843">
    <property type="term" value="F:rRNA binding"/>
    <property type="evidence" value="ECO:0007669"/>
    <property type="project" value="UniProtKB-UniRule"/>
</dbReference>
<dbReference type="InterPro" id="IPR035987">
    <property type="entry name" value="Ribosomal_uS8_sf"/>
</dbReference>
<dbReference type="SUPFAM" id="SSF56047">
    <property type="entry name" value="Ribosomal protein S8"/>
    <property type="match status" value="1"/>
</dbReference>
<dbReference type="HAMAP" id="MF_01302_B">
    <property type="entry name" value="Ribosomal_uS8_B"/>
    <property type="match status" value="1"/>
</dbReference>
<dbReference type="GO" id="GO:0003735">
    <property type="term" value="F:structural constituent of ribosome"/>
    <property type="evidence" value="ECO:0007669"/>
    <property type="project" value="InterPro"/>
</dbReference>
<name>A0A1P8KKT9_9BACT</name>
<evidence type="ECO:0000313" key="7">
    <source>
        <dbReference type="EMBL" id="APW65169.1"/>
    </source>
</evidence>
<proteinExistence type="inferred from homology"/>
<evidence type="ECO:0000256" key="2">
    <source>
        <dbReference type="ARBA" id="ARBA00022980"/>
    </source>
</evidence>
<sequence>MMNDIIADALTRIRNAALRKLDVATLLHSNTVVGVLNVLLQKEYITGFKVIDGKNNKKTIQVELKYDDNEKSVINEITRVSKPGRRVYKNASEIKSFKNGYGTIIVSTNKGVIANDEAFAAKVGGEVLCTVW</sequence>
<dbReference type="PANTHER" id="PTHR11758">
    <property type="entry name" value="40S RIBOSOMAL PROTEIN S15A"/>
    <property type="match status" value="1"/>
</dbReference>
<keyword evidence="6" id="KW-0694">RNA-binding</keyword>
<dbReference type="RefSeq" id="WP_076084986.1">
    <property type="nucleotide sequence ID" value="NZ_CP019070.1"/>
</dbReference>
<dbReference type="Gene3D" id="3.30.1490.10">
    <property type="match status" value="1"/>
</dbReference>
<keyword evidence="2 6" id="KW-0689">Ribosomal protein</keyword>
<dbReference type="KEGG" id="alp:LPB137_04585"/>
<evidence type="ECO:0000256" key="4">
    <source>
        <dbReference type="ARBA" id="ARBA00035258"/>
    </source>
</evidence>
<accession>A0A1P8KKT9</accession>
<dbReference type="Pfam" id="PF00410">
    <property type="entry name" value="Ribosomal_S8"/>
    <property type="match status" value="1"/>
</dbReference>
<evidence type="ECO:0000256" key="3">
    <source>
        <dbReference type="ARBA" id="ARBA00023274"/>
    </source>
</evidence>
<evidence type="ECO:0000256" key="6">
    <source>
        <dbReference type="HAMAP-Rule" id="MF_01302"/>
    </source>
</evidence>
<dbReference type="Proteomes" id="UP000186074">
    <property type="component" value="Chromosome"/>
</dbReference>
<dbReference type="FunFam" id="3.30.1490.10:FF:000001">
    <property type="entry name" value="30S ribosomal protein S8"/>
    <property type="match status" value="1"/>
</dbReference>
<comment type="function">
    <text evidence="6">One of the primary rRNA binding proteins, it binds directly to 16S rRNA central domain where it helps coordinate assembly of the platform of the 30S subunit.</text>
</comment>
<dbReference type="EMBL" id="CP019070">
    <property type="protein sequence ID" value="APW65169.1"/>
    <property type="molecule type" value="Genomic_DNA"/>
</dbReference>
<comment type="subunit">
    <text evidence="5 6">Part of the 30S ribosomal subunit. Contacts proteins S5 and S12.</text>
</comment>
<dbReference type="Gene3D" id="3.30.1370.30">
    <property type="match status" value="1"/>
</dbReference>
<dbReference type="GO" id="GO:0005840">
    <property type="term" value="C:ribosome"/>
    <property type="evidence" value="ECO:0007669"/>
    <property type="project" value="UniProtKB-KW"/>
</dbReference>
<dbReference type="GO" id="GO:1990904">
    <property type="term" value="C:ribonucleoprotein complex"/>
    <property type="evidence" value="ECO:0007669"/>
    <property type="project" value="UniProtKB-KW"/>
</dbReference>
<evidence type="ECO:0000313" key="8">
    <source>
        <dbReference type="Proteomes" id="UP000186074"/>
    </source>
</evidence>
<keyword evidence="3 6" id="KW-0687">Ribonucleoprotein</keyword>
<dbReference type="OrthoDB" id="9802617at2"/>